<keyword evidence="3" id="KW-1185">Reference proteome</keyword>
<dbReference type="PANTHER" id="PTHR43060">
    <property type="entry name" value="3-HYDROXYISOBUTYRATE DEHYDROGENASE-LIKE 1, MITOCHONDRIAL-RELATED"/>
    <property type="match status" value="1"/>
</dbReference>
<gene>
    <name evidence="2" type="ORF">L1049_027237</name>
</gene>
<dbReference type="GO" id="GO:0016616">
    <property type="term" value="F:oxidoreductase activity, acting on the CH-OH group of donors, NAD or NADP as acceptor"/>
    <property type="evidence" value="ECO:0007669"/>
    <property type="project" value="UniProtKB-ARBA"/>
</dbReference>
<reference evidence="2 3" key="1">
    <citation type="journal article" date="2024" name="Plant J.">
        <title>Genome sequences and population genomics reveal climatic adaptation and genomic divergence between two closely related sweetgum species.</title>
        <authorList>
            <person name="Xu W.Q."/>
            <person name="Ren C.Q."/>
            <person name="Zhang X.Y."/>
            <person name="Comes H.P."/>
            <person name="Liu X.H."/>
            <person name="Li Y.G."/>
            <person name="Kettle C.J."/>
            <person name="Jalonen R."/>
            <person name="Gaisberger H."/>
            <person name="Ma Y.Z."/>
            <person name="Qiu Y.X."/>
        </authorList>
    </citation>
    <scope>NUCLEOTIDE SEQUENCE [LARGE SCALE GENOMIC DNA]</scope>
    <source>
        <strain evidence="2">Hangzhou</strain>
    </source>
</reference>
<protein>
    <recommendedName>
        <fullName evidence="1">6-phosphogluconate dehydrogenase NADP-binding domain-containing protein</fullName>
    </recommendedName>
</protein>
<dbReference type="SUPFAM" id="SSF51735">
    <property type="entry name" value="NAD(P)-binding Rossmann-fold domains"/>
    <property type="match status" value="1"/>
</dbReference>
<dbReference type="Pfam" id="PF03446">
    <property type="entry name" value="NAD_binding_2"/>
    <property type="match status" value="1"/>
</dbReference>
<name>A0AAP0R348_LIQFO</name>
<dbReference type="AlphaFoldDB" id="A0AAP0R348"/>
<dbReference type="Gene3D" id="3.40.50.720">
    <property type="entry name" value="NAD(P)-binding Rossmann-like Domain"/>
    <property type="match status" value="1"/>
</dbReference>
<dbReference type="PROSITE" id="PS00895">
    <property type="entry name" value="3_HYDROXYISOBUT_DH"/>
    <property type="match status" value="1"/>
</dbReference>
<comment type="caution">
    <text evidence="2">The sequence shown here is derived from an EMBL/GenBank/DDBJ whole genome shotgun (WGS) entry which is preliminary data.</text>
</comment>
<sequence length="164" mass="17540">MAKSIKFPVPLLAVSYQQLISGLGKGTWSEYYRRSERWETYSPEQLVNEITAKSDTVNKIGFIGLGAMGFGMATHLLRSNFSVLVYKPTLSRFANAGGLVGNSPAEVSKDVDVLVIMVTNEAQAESVLYGDFGAVPALPTGASIILSSTVSLRICYPTGASLAK</sequence>
<dbReference type="PANTHER" id="PTHR43060:SF17">
    <property type="entry name" value="L-THREONATE DEHYDROGENASE"/>
    <property type="match status" value="1"/>
</dbReference>
<accession>A0AAP0R348</accession>
<evidence type="ECO:0000313" key="2">
    <source>
        <dbReference type="EMBL" id="KAK9266173.1"/>
    </source>
</evidence>
<feature type="domain" description="6-phosphogluconate dehydrogenase NADP-binding" evidence="1">
    <location>
        <begin position="59"/>
        <end position="152"/>
    </location>
</feature>
<organism evidence="2 3">
    <name type="scientific">Liquidambar formosana</name>
    <name type="common">Formosan gum</name>
    <dbReference type="NCBI Taxonomy" id="63359"/>
    <lineage>
        <taxon>Eukaryota</taxon>
        <taxon>Viridiplantae</taxon>
        <taxon>Streptophyta</taxon>
        <taxon>Embryophyta</taxon>
        <taxon>Tracheophyta</taxon>
        <taxon>Spermatophyta</taxon>
        <taxon>Magnoliopsida</taxon>
        <taxon>eudicotyledons</taxon>
        <taxon>Gunneridae</taxon>
        <taxon>Pentapetalae</taxon>
        <taxon>Saxifragales</taxon>
        <taxon>Altingiaceae</taxon>
        <taxon>Liquidambar</taxon>
    </lineage>
</organism>
<dbReference type="Proteomes" id="UP001415857">
    <property type="component" value="Unassembled WGS sequence"/>
</dbReference>
<evidence type="ECO:0000259" key="1">
    <source>
        <dbReference type="Pfam" id="PF03446"/>
    </source>
</evidence>
<dbReference type="GO" id="GO:0050661">
    <property type="term" value="F:NADP binding"/>
    <property type="evidence" value="ECO:0007669"/>
    <property type="project" value="InterPro"/>
</dbReference>
<dbReference type="InterPro" id="IPR006115">
    <property type="entry name" value="6PGDH_NADP-bd"/>
</dbReference>
<proteinExistence type="predicted"/>
<dbReference type="InterPro" id="IPR036291">
    <property type="entry name" value="NAD(P)-bd_dom_sf"/>
</dbReference>
<dbReference type="InterPro" id="IPR002204">
    <property type="entry name" value="3-OH-isobutyrate_DH-rel_CS"/>
</dbReference>
<evidence type="ECO:0000313" key="3">
    <source>
        <dbReference type="Proteomes" id="UP001415857"/>
    </source>
</evidence>
<dbReference type="EMBL" id="JBBPBK010000213">
    <property type="protein sequence ID" value="KAK9266173.1"/>
    <property type="molecule type" value="Genomic_DNA"/>
</dbReference>